<dbReference type="AlphaFoldDB" id="A0A1X7LX82"/>
<evidence type="ECO:0000313" key="4">
    <source>
        <dbReference type="Proteomes" id="UP000193228"/>
    </source>
</evidence>
<dbReference type="Pfam" id="PF22422">
    <property type="entry name" value="MGH1-like_GH"/>
    <property type="match status" value="1"/>
</dbReference>
<dbReference type="Proteomes" id="UP000193228">
    <property type="component" value="Unassembled WGS sequence"/>
</dbReference>
<name>A0A1X7LX82_9BURK</name>
<gene>
    <name evidence="3" type="ORF">SAMN06265784_11113</name>
</gene>
<dbReference type="RefSeq" id="WP_085488441.1">
    <property type="nucleotide sequence ID" value="NZ_FXAT01000011.1"/>
</dbReference>
<feature type="region of interest" description="Disordered" evidence="1">
    <location>
        <begin position="917"/>
        <end position="952"/>
    </location>
</feature>
<dbReference type="PANTHER" id="PTHR10412:SF10">
    <property type="entry name" value="GLYCOSYL HYDROLASE FAMILY 63 C-TERMINAL DOMAIN-CONTAINING PROTEIN"/>
    <property type="match status" value="1"/>
</dbReference>
<dbReference type="SUPFAM" id="SSF48208">
    <property type="entry name" value="Six-hairpin glycosidases"/>
    <property type="match status" value="1"/>
</dbReference>
<dbReference type="InterPro" id="IPR054491">
    <property type="entry name" value="MGH1-like_GH"/>
</dbReference>
<evidence type="ECO:0000256" key="1">
    <source>
        <dbReference type="SAM" id="MobiDB-lite"/>
    </source>
</evidence>
<dbReference type="PANTHER" id="PTHR10412">
    <property type="entry name" value="MANNOSYL-OLIGOSACCHARIDE GLUCOSIDASE"/>
    <property type="match status" value="1"/>
</dbReference>
<feature type="domain" description="Mannosylglycerate hydrolase MGH1-like glycoside hydrolase" evidence="2">
    <location>
        <begin position="431"/>
        <end position="534"/>
    </location>
</feature>
<reference evidence="4" key="1">
    <citation type="submission" date="2017-04" db="EMBL/GenBank/DDBJ databases">
        <authorList>
            <person name="Varghese N."/>
            <person name="Submissions S."/>
        </authorList>
    </citation>
    <scope>NUCLEOTIDE SEQUENCE [LARGE SCALE GENOMIC DNA]</scope>
    <source>
        <strain evidence="4">LMG 29540</strain>
    </source>
</reference>
<organism evidence="3 4">
    <name type="scientific">Paraburkholderia susongensis</name>
    <dbReference type="NCBI Taxonomy" id="1515439"/>
    <lineage>
        <taxon>Bacteria</taxon>
        <taxon>Pseudomonadati</taxon>
        <taxon>Pseudomonadota</taxon>
        <taxon>Betaproteobacteria</taxon>
        <taxon>Burkholderiales</taxon>
        <taxon>Burkholderiaceae</taxon>
        <taxon>Paraburkholderia</taxon>
    </lineage>
</organism>
<dbReference type="Gene3D" id="1.50.10.10">
    <property type="match status" value="2"/>
</dbReference>
<dbReference type="STRING" id="1515439.SAMN06265784_11113"/>
<evidence type="ECO:0000259" key="2">
    <source>
        <dbReference type="Pfam" id="PF22422"/>
    </source>
</evidence>
<protein>
    <recommendedName>
        <fullName evidence="2">Mannosylglycerate hydrolase MGH1-like glycoside hydrolase domain-containing protein</fullName>
    </recommendedName>
</protein>
<dbReference type="GO" id="GO:0009311">
    <property type="term" value="P:oligosaccharide metabolic process"/>
    <property type="evidence" value="ECO:0007669"/>
    <property type="project" value="InterPro"/>
</dbReference>
<keyword evidence="4" id="KW-1185">Reference proteome</keyword>
<feature type="compositionally biased region" description="Low complexity" evidence="1">
    <location>
        <begin position="917"/>
        <end position="926"/>
    </location>
</feature>
<dbReference type="GO" id="GO:0004573">
    <property type="term" value="F:Glc3Man9GlcNAc2 oligosaccharide glucosidase activity"/>
    <property type="evidence" value="ECO:0007669"/>
    <property type="project" value="InterPro"/>
</dbReference>
<sequence length="952" mass="107379">MPPLRAANLLATIEGSRLHSADCGHWQRWGPYLSERQWGTVREDYSANGTAWDSFPHDHARSRAYRWGEDGIAGFSDDWLNWCVSLALWNRKDPIIKERLFGLTNSQGNHGEDVKELYFYLDGTPTHSYMRMLYKYPHAAYPYEDLIEENARRGGDMPEYEILDTGVFDDARYFDVQVEYAKHTPDDIVMRVTVENRADEAASLDVLPQIWARNAWSWKENKDKPRLVAGTDHDGAVHLAGHHFRHEPIVVTAWSNDAPLTWLFCENDTNVKRLFNMEGAGPFKDGFNDYLVHGDANAIRHDAGTKAAAHAALELGPHARAVVYLRWRPQSAIDETPFDADALFARRIAEADEFYGALQHEITDTDARLVQRQALAGMLWSKQYYQYDVQRWLDGDPLQPRPPAERKRGRNVDWRHLCNADIVSMPDKWEYPWYASWDLAFHAAAFALIDPAFAKKQLLLLVKDRYQHPNGQLPAYEWALSDANPPVHAWAAWRVYEIDRALTGKADRDFLELVFHKLLLNFSWWVNRKDADGHNIFQGGFLGLDNVGIFDRSSPLPTGGHIDQADGTAWMAAYALDLMRIALELACANHVFVDIGVKFFEHFLYIAEAVSCDDGCDTGLWDGQDEFFYDKLRLPDGSNIPMRVRSIVGLIPLFAVHVLEERLHGGLPGLRERLAWFLEHRPDLAKLVSRWNEPGKGNALLLSLLRGHRMKALLRRALDESEFLSDHGVRGLSRFHRDQPFVFQHDGNSFCVKYLPAESDTRVFGGNSNWRGPVWMPVNYLLIESLYEFHRYYGDDFRVEYPTGSGQKFSLAEIADELARRATTLFLKNRDGERPVMGAYPLLQADPRSQDLILFHEYFHGDNGRGVGASHQTGWTGLVALLLQPRAMAASGNVPLTGESAGVSGAAAASAATVAAATQPAVVEPASTSKAPVSEEPVSKEPASSLATTTAK</sequence>
<evidence type="ECO:0000313" key="3">
    <source>
        <dbReference type="EMBL" id="SMG58300.1"/>
    </source>
</evidence>
<dbReference type="InterPro" id="IPR012341">
    <property type="entry name" value="6hp_glycosidase-like_sf"/>
</dbReference>
<dbReference type="EMBL" id="FXAT01000011">
    <property type="protein sequence ID" value="SMG58300.1"/>
    <property type="molecule type" value="Genomic_DNA"/>
</dbReference>
<dbReference type="InterPro" id="IPR004888">
    <property type="entry name" value="Glycoside_hydrolase_63"/>
</dbReference>
<dbReference type="InterPro" id="IPR008928">
    <property type="entry name" value="6-hairpin_glycosidase_sf"/>
</dbReference>
<dbReference type="OrthoDB" id="9798687at2"/>
<accession>A0A1X7LX82</accession>
<proteinExistence type="predicted"/>